<name>A0A836CIM6_9STRA</name>
<sequence length="267" mass="30020">MDAKMSAAAASVHERVNSSPLAASESSSRSRLAGMSTRTSTGPTNLLALYDCRSRLFEARFQATFADPGPFLTASWTPEAAREMQLRHRFENACVTFRFSDTSRYFPYFDAANVSGCLKGILFRCEAFTQFQLVLYVDVEATRSLFAAILPDQRMMRIKGIFPCSKTQVHAKKNDTTSSSWNWNEKGPVAYMRTVTESRQSNDIFYYVHMRVERTGMPGGVDVSIRVIFTIEIVKRVKVNGATATEIIWRVDAPTNIYEMPVIALDT</sequence>
<evidence type="ECO:0000313" key="3">
    <source>
        <dbReference type="Proteomes" id="UP000664859"/>
    </source>
</evidence>
<evidence type="ECO:0000256" key="1">
    <source>
        <dbReference type="SAM" id="MobiDB-lite"/>
    </source>
</evidence>
<feature type="compositionally biased region" description="Low complexity" evidence="1">
    <location>
        <begin position="18"/>
        <end position="33"/>
    </location>
</feature>
<evidence type="ECO:0000313" key="2">
    <source>
        <dbReference type="EMBL" id="KAG5187407.1"/>
    </source>
</evidence>
<comment type="caution">
    <text evidence="2">The sequence shown here is derived from an EMBL/GenBank/DDBJ whole genome shotgun (WGS) entry which is preliminary data.</text>
</comment>
<feature type="region of interest" description="Disordered" evidence="1">
    <location>
        <begin position="1"/>
        <end position="39"/>
    </location>
</feature>
<reference evidence="2" key="1">
    <citation type="submission" date="2021-02" db="EMBL/GenBank/DDBJ databases">
        <title>First Annotated Genome of the Yellow-green Alga Tribonema minus.</title>
        <authorList>
            <person name="Mahan K.M."/>
        </authorList>
    </citation>
    <scope>NUCLEOTIDE SEQUENCE</scope>
    <source>
        <strain evidence="2">UTEX B ZZ1240</strain>
    </source>
</reference>
<protein>
    <submittedName>
        <fullName evidence="2">Uncharacterized protein</fullName>
    </submittedName>
</protein>
<dbReference type="Proteomes" id="UP000664859">
    <property type="component" value="Unassembled WGS sequence"/>
</dbReference>
<organism evidence="2 3">
    <name type="scientific">Tribonema minus</name>
    <dbReference type="NCBI Taxonomy" id="303371"/>
    <lineage>
        <taxon>Eukaryota</taxon>
        <taxon>Sar</taxon>
        <taxon>Stramenopiles</taxon>
        <taxon>Ochrophyta</taxon>
        <taxon>PX clade</taxon>
        <taxon>Xanthophyceae</taxon>
        <taxon>Tribonematales</taxon>
        <taxon>Tribonemataceae</taxon>
        <taxon>Tribonema</taxon>
    </lineage>
</organism>
<proteinExistence type="predicted"/>
<accession>A0A836CIM6</accession>
<keyword evidence="3" id="KW-1185">Reference proteome</keyword>
<gene>
    <name evidence="2" type="ORF">JKP88DRAFT_243914</name>
</gene>
<dbReference type="AlphaFoldDB" id="A0A836CIM6"/>
<dbReference type="EMBL" id="JAFCMP010000090">
    <property type="protein sequence ID" value="KAG5187407.1"/>
    <property type="molecule type" value="Genomic_DNA"/>
</dbReference>